<proteinExistence type="predicted"/>
<feature type="compositionally biased region" description="Gly residues" evidence="1">
    <location>
        <begin position="84"/>
        <end position="98"/>
    </location>
</feature>
<evidence type="ECO:0000313" key="2">
    <source>
        <dbReference type="EMBL" id="PWZ33571.1"/>
    </source>
</evidence>
<gene>
    <name evidence="2" type="ORF">Zm00014a_015364</name>
</gene>
<sequence length="174" mass="17631">TGREAGGGGSEPGPLDLGRTARIGFGLIKTGPPDLGRTVGIGWPAWAYPTASWGGGARPRGGELAGDEGRGRLAGLRGDLSGREGWGGHGESSGGVWSGQGHRRGAVHGGAARRRDYSTPARNYTRQRAKQRSIGAGEVPYLKAGSGDSSAAGMARRWPGATVADLRGCTGNGG</sequence>
<comment type="caution">
    <text evidence="2">The sequence shown here is derived from an EMBL/GenBank/DDBJ whole genome shotgun (WGS) entry which is preliminary data.</text>
</comment>
<reference evidence="2 3" key="1">
    <citation type="journal article" date="2018" name="Nat. Genet.">
        <title>Extensive intraspecific gene order and gene structural variations between Mo17 and other maize genomes.</title>
        <authorList>
            <person name="Sun S."/>
            <person name="Zhou Y."/>
            <person name="Chen J."/>
            <person name="Shi J."/>
            <person name="Zhao H."/>
            <person name="Zhao H."/>
            <person name="Song W."/>
            <person name="Zhang M."/>
            <person name="Cui Y."/>
            <person name="Dong X."/>
            <person name="Liu H."/>
            <person name="Ma X."/>
            <person name="Jiao Y."/>
            <person name="Wang B."/>
            <person name="Wei X."/>
            <person name="Stein J.C."/>
            <person name="Glaubitz J.C."/>
            <person name="Lu F."/>
            <person name="Yu G."/>
            <person name="Liang C."/>
            <person name="Fengler K."/>
            <person name="Li B."/>
            <person name="Rafalski A."/>
            <person name="Schnable P.S."/>
            <person name="Ware D.H."/>
            <person name="Buckler E.S."/>
            <person name="Lai J."/>
        </authorList>
    </citation>
    <scope>NUCLEOTIDE SEQUENCE [LARGE SCALE GENOMIC DNA]</scope>
    <source>
        <strain evidence="3">cv. Missouri 17</strain>
        <tissue evidence="2">Seedling</tissue>
    </source>
</reference>
<feature type="region of interest" description="Disordered" evidence="1">
    <location>
        <begin position="50"/>
        <end position="155"/>
    </location>
</feature>
<protein>
    <submittedName>
        <fullName evidence="2">Uncharacterized protein</fullName>
    </submittedName>
</protein>
<evidence type="ECO:0000313" key="3">
    <source>
        <dbReference type="Proteomes" id="UP000251960"/>
    </source>
</evidence>
<name>A0A3L6FMN8_MAIZE</name>
<organism evidence="2 3">
    <name type="scientific">Zea mays</name>
    <name type="common">Maize</name>
    <dbReference type="NCBI Taxonomy" id="4577"/>
    <lineage>
        <taxon>Eukaryota</taxon>
        <taxon>Viridiplantae</taxon>
        <taxon>Streptophyta</taxon>
        <taxon>Embryophyta</taxon>
        <taxon>Tracheophyta</taxon>
        <taxon>Spermatophyta</taxon>
        <taxon>Magnoliopsida</taxon>
        <taxon>Liliopsida</taxon>
        <taxon>Poales</taxon>
        <taxon>Poaceae</taxon>
        <taxon>PACMAD clade</taxon>
        <taxon>Panicoideae</taxon>
        <taxon>Andropogonodae</taxon>
        <taxon>Andropogoneae</taxon>
        <taxon>Tripsacinae</taxon>
        <taxon>Zea</taxon>
    </lineage>
</organism>
<feature type="compositionally biased region" description="Low complexity" evidence="1">
    <location>
        <begin position="144"/>
        <end position="153"/>
    </location>
</feature>
<dbReference type="Proteomes" id="UP000251960">
    <property type="component" value="Chromosome 3"/>
</dbReference>
<feature type="non-terminal residue" evidence="2">
    <location>
        <position position="1"/>
    </location>
</feature>
<dbReference type="AlphaFoldDB" id="A0A3L6FMN8"/>
<evidence type="ECO:0000256" key="1">
    <source>
        <dbReference type="SAM" id="MobiDB-lite"/>
    </source>
</evidence>
<dbReference type="EMBL" id="NCVQ01000004">
    <property type="protein sequence ID" value="PWZ33571.1"/>
    <property type="molecule type" value="Genomic_DNA"/>
</dbReference>
<accession>A0A3L6FMN8</accession>